<sequence>MNLSAAFIHRPVATALLTIGILLAGLAALRLLPVSPLPQVDFPTISVSASLPGASPETMAATVATPLERALGTIAGVTEITSSSSLGSTRVTLQFDLSRNIDGAARDVQAAINASRATLPTSLPSNPTYRKVNPADAPIMIIGLTSPTMTRGQLYDAASTILAQKLSQVEGVGQVTIGGASLPAVRVELNPTALNKYGVSLEDVRNTISATNANRPLGTLENNTNNWQVYANDQAMKAEDYMPLIIRYATPGTFSSASAGALIASTASATASGGVSTKVVNGVTVTTLTTSSGTTTITSGATGGKSATSGPNSFAVPVRLSDVANVVDSVQDIRNAGSANGKPSVLLVLNRSPGANIIETVDRVNEMLPQLQKMIPATISMDVMMDRTPTIRASLREVEHTLMISVALVIMVVFLFLRNVRATLIPSVAVPVSLIGTFSVMYLAGFSLNNLSLMALTIATGFVVDDAIVVLENISRHIEEGMKPLAAALRGAREVGFTVLSMSLSLIAVFIPLLMMGGIVGRLFQEFAITLSVAILVSLVVSLTTTPMMCARLLRPIEPEKEGRFFRASERVFKWMHDGYARTLGVALRYSAIVWLVLLATIALNVWLYVIVPKGFFPQQDTGRLIGFIRADQATSFQAMRGKLDSFIKIVQSDPAVVNVTGFTGGSQRNTGQMFVTLKPLTEREETADAVIARLRVKLAKEPGASLFLQSVQDIRIGGRQSSSQYQFTLQSDDLNVLREWEPKVRAAISNLKGLEDVDTDTNDKGLQTSVIIDRDTASKLGVTAQQIDAVLNDAFGQRLVSTIYHPLNQYRVVMELSPEYLQGPHALQDVYVVTGNGRRVPLSAFAKVEPTSTPLGVNHQGQFAASTISFNLAEGYSLSQATDAVKAEMARIGVPETLQANFQGGAKAFQDSLKSQPILILAALITIYIVLGVLYESYVHPLTILSTLPSAGVGALLALLASKTEFSIIALIGVILLIGIVKKNAIMMIDFAIDAERREGLSPRDAIHRACLLRFRPILMTTMAALLGAVPLAIGHGDGAELRAPLGISIVGGLAVSQLLTLYTTPVVYLTLDRWRLKVKAWRQRRRGTHTPDQPAAV</sequence>
<dbReference type="Proteomes" id="UP000189627">
    <property type="component" value="Chromosome 1"/>
</dbReference>
<gene>
    <name evidence="9" type="ORF">BJN34_03500</name>
</gene>
<feature type="transmembrane region" description="Helical" evidence="8">
    <location>
        <begin position="1047"/>
        <end position="1073"/>
    </location>
</feature>
<dbReference type="PRINTS" id="PR00702">
    <property type="entry name" value="ACRIFLAVINRP"/>
</dbReference>
<evidence type="ECO:0000256" key="3">
    <source>
        <dbReference type="ARBA" id="ARBA00022475"/>
    </source>
</evidence>
<dbReference type="Gene3D" id="3.30.70.1320">
    <property type="entry name" value="Multidrug efflux transporter AcrB pore domain like"/>
    <property type="match status" value="2"/>
</dbReference>
<dbReference type="KEGG" id="cuh:BJN34_03500"/>
<dbReference type="AlphaFoldDB" id="A0A1U9UK00"/>
<feature type="transmembrane region" description="Helical" evidence="8">
    <location>
        <begin position="969"/>
        <end position="994"/>
    </location>
</feature>
<comment type="subcellular location">
    <subcellularLocation>
        <location evidence="1">Cell inner membrane</location>
        <topology evidence="1">Multi-pass membrane protein</topology>
    </subcellularLocation>
</comment>
<dbReference type="SUPFAM" id="SSF82714">
    <property type="entry name" value="Multidrug efflux transporter AcrB TolC docking domain, DN and DC subdomains"/>
    <property type="match status" value="2"/>
</dbReference>
<evidence type="ECO:0000256" key="5">
    <source>
        <dbReference type="ARBA" id="ARBA00022692"/>
    </source>
</evidence>
<keyword evidence="3" id="KW-1003">Cell membrane</keyword>
<dbReference type="PANTHER" id="PTHR32063:SF34">
    <property type="entry name" value="MULTIDRUG RESISTANCE PROTEIN MDTC"/>
    <property type="match status" value="1"/>
</dbReference>
<dbReference type="GO" id="GO:0042910">
    <property type="term" value="F:xenobiotic transmembrane transporter activity"/>
    <property type="evidence" value="ECO:0007669"/>
    <property type="project" value="TreeGrafter"/>
</dbReference>
<feature type="transmembrane region" description="Helical" evidence="8">
    <location>
        <begin position="495"/>
        <end position="515"/>
    </location>
</feature>
<protein>
    <submittedName>
        <fullName evidence="9">Acriflavin resistance protein</fullName>
    </submittedName>
</protein>
<dbReference type="RefSeq" id="WP_078195380.1">
    <property type="nucleotide sequence ID" value="NZ_CP017757.2"/>
</dbReference>
<dbReference type="Gene3D" id="1.20.1640.10">
    <property type="entry name" value="Multidrug efflux transporter AcrB transmembrane domain"/>
    <property type="match status" value="3"/>
</dbReference>
<dbReference type="EMBL" id="CP017757">
    <property type="protein sequence ID" value="AQV92958.1"/>
    <property type="molecule type" value="Genomic_DNA"/>
</dbReference>
<keyword evidence="7 8" id="KW-0472">Membrane</keyword>
<feature type="transmembrane region" description="Helical" evidence="8">
    <location>
        <begin position="527"/>
        <end position="554"/>
    </location>
</feature>
<evidence type="ECO:0000313" key="10">
    <source>
        <dbReference type="Proteomes" id="UP000189627"/>
    </source>
</evidence>
<dbReference type="Gene3D" id="3.30.2090.10">
    <property type="entry name" value="Multidrug efflux transporter AcrB TolC docking domain, DN and DC subdomains"/>
    <property type="match status" value="3"/>
</dbReference>
<keyword evidence="5 8" id="KW-0812">Transmembrane</keyword>
<dbReference type="FunFam" id="3.30.70.1430:FF:000001">
    <property type="entry name" value="Efflux pump membrane transporter"/>
    <property type="match status" value="1"/>
</dbReference>
<feature type="transmembrane region" description="Helical" evidence="8">
    <location>
        <begin position="400"/>
        <end position="417"/>
    </location>
</feature>
<feature type="transmembrane region" description="Helical" evidence="8">
    <location>
        <begin position="592"/>
        <end position="612"/>
    </location>
</feature>
<dbReference type="SUPFAM" id="SSF82693">
    <property type="entry name" value="Multidrug efflux transporter AcrB pore domain, PN1, PN2, PC1 and PC2 subdomains"/>
    <property type="match status" value="3"/>
</dbReference>
<dbReference type="GO" id="GO:0005886">
    <property type="term" value="C:plasma membrane"/>
    <property type="evidence" value="ECO:0007669"/>
    <property type="project" value="UniProtKB-SubCell"/>
</dbReference>
<dbReference type="Pfam" id="PF00873">
    <property type="entry name" value="ACR_tran"/>
    <property type="match status" value="2"/>
</dbReference>
<evidence type="ECO:0000256" key="7">
    <source>
        <dbReference type="ARBA" id="ARBA00023136"/>
    </source>
</evidence>
<keyword evidence="2" id="KW-0813">Transport</keyword>
<dbReference type="Gene3D" id="3.30.70.1430">
    <property type="entry name" value="Multidrug efflux transporter AcrB pore domain"/>
    <property type="match status" value="2"/>
</dbReference>
<evidence type="ECO:0000256" key="4">
    <source>
        <dbReference type="ARBA" id="ARBA00022519"/>
    </source>
</evidence>
<dbReference type="PANTHER" id="PTHR32063">
    <property type="match status" value="1"/>
</dbReference>
<name>A0A1U9UK00_CUPNE</name>
<reference evidence="10" key="1">
    <citation type="submission" date="2017-02" db="EMBL/GenBank/DDBJ databases">
        <title>Complete genome sequence of Cupriavidus necator strain NH9, a 3-chlorobenzoate degrader.</title>
        <authorList>
            <person name="Moriuchi R."/>
            <person name="Dohra H."/>
            <person name="Ogawa N."/>
        </authorList>
    </citation>
    <scope>NUCLEOTIDE SEQUENCE [LARGE SCALE GENOMIC DNA]</scope>
    <source>
        <strain evidence="10">NH9</strain>
    </source>
</reference>
<accession>A0A1U9UK00</accession>
<evidence type="ECO:0000313" key="9">
    <source>
        <dbReference type="EMBL" id="AQV92958.1"/>
    </source>
</evidence>
<evidence type="ECO:0000256" key="8">
    <source>
        <dbReference type="SAM" id="Phobius"/>
    </source>
</evidence>
<evidence type="ECO:0000256" key="2">
    <source>
        <dbReference type="ARBA" id="ARBA00022448"/>
    </source>
</evidence>
<feature type="transmembrane region" description="Helical" evidence="8">
    <location>
        <begin position="1014"/>
        <end position="1035"/>
    </location>
</feature>
<evidence type="ECO:0000256" key="1">
    <source>
        <dbReference type="ARBA" id="ARBA00004429"/>
    </source>
</evidence>
<dbReference type="Gene3D" id="3.30.70.1440">
    <property type="entry name" value="Multidrug efflux transporter AcrB pore domain"/>
    <property type="match status" value="1"/>
</dbReference>
<organism evidence="9 10">
    <name type="scientific">Cupriavidus necator</name>
    <name type="common">Alcaligenes eutrophus</name>
    <name type="synonym">Ralstonia eutropha</name>
    <dbReference type="NCBI Taxonomy" id="106590"/>
    <lineage>
        <taxon>Bacteria</taxon>
        <taxon>Pseudomonadati</taxon>
        <taxon>Pseudomonadota</taxon>
        <taxon>Betaproteobacteria</taxon>
        <taxon>Burkholderiales</taxon>
        <taxon>Burkholderiaceae</taxon>
        <taxon>Cupriavidus</taxon>
    </lineage>
</organism>
<dbReference type="SUPFAM" id="SSF82866">
    <property type="entry name" value="Multidrug efflux transporter AcrB transmembrane domain"/>
    <property type="match status" value="2"/>
</dbReference>
<keyword evidence="4" id="KW-0997">Cell inner membrane</keyword>
<feature type="transmembrane region" description="Helical" evidence="8">
    <location>
        <begin position="919"/>
        <end position="936"/>
    </location>
</feature>
<dbReference type="OrthoDB" id="8764373at2"/>
<evidence type="ECO:0000256" key="6">
    <source>
        <dbReference type="ARBA" id="ARBA00022989"/>
    </source>
</evidence>
<keyword evidence="6 8" id="KW-1133">Transmembrane helix</keyword>
<dbReference type="InterPro" id="IPR001036">
    <property type="entry name" value="Acrflvin-R"/>
</dbReference>
<dbReference type="FunFam" id="1.20.1640.10:FF:000001">
    <property type="entry name" value="Efflux pump membrane transporter"/>
    <property type="match status" value="1"/>
</dbReference>
<proteinExistence type="predicted"/>
<feature type="transmembrane region" description="Helical" evidence="8">
    <location>
        <begin position="424"/>
        <end position="445"/>
    </location>
</feature>
<dbReference type="InterPro" id="IPR027463">
    <property type="entry name" value="AcrB_DN_DC_subdom"/>
</dbReference>